<evidence type="ECO:0000256" key="6">
    <source>
        <dbReference type="RuleBase" id="RU004374"/>
    </source>
</evidence>
<dbReference type="InterPro" id="IPR023398">
    <property type="entry name" value="TIF_eIF4e-like"/>
</dbReference>
<protein>
    <recommendedName>
        <fullName evidence="9">Translation initiation factor eIF4e</fullName>
    </recommendedName>
</protein>
<keyword evidence="8" id="KW-1185">Reference proteome</keyword>
<evidence type="ECO:0008006" key="9">
    <source>
        <dbReference type="Google" id="ProtNLM"/>
    </source>
</evidence>
<dbReference type="AlphaFoldDB" id="A0A1E4TFW1"/>
<name>A0A1E4TFW1_9ASCO</name>
<gene>
    <name evidence="7" type="ORF">CANCADRAFT_19510</name>
</gene>
<dbReference type="Pfam" id="PF01652">
    <property type="entry name" value="IF4E"/>
    <property type="match status" value="1"/>
</dbReference>
<organism evidence="7 8">
    <name type="scientific">Tortispora caseinolytica NRRL Y-17796</name>
    <dbReference type="NCBI Taxonomy" id="767744"/>
    <lineage>
        <taxon>Eukaryota</taxon>
        <taxon>Fungi</taxon>
        <taxon>Dikarya</taxon>
        <taxon>Ascomycota</taxon>
        <taxon>Saccharomycotina</taxon>
        <taxon>Trigonopsidomycetes</taxon>
        <taxon>Trigonopsidales</taxon>
        <taxon>Trigonopsidaceae</taxon>
        <taxon>Tortispora</taxon>
    </lineage>
</organism>
<accession>A0A1E4TFW1</accession>
<feature type="non-terminal residue" evidence="7">
    <location>
        <position position="1"/>
    </location>
</feature>
<proteinExistence type="inferred from homology"/>
<dbReference type="Proteomes" id="UP000095023">
    <property type="component" value="Unassembled WGS sequence"/>
</dbReference>
<keyword evidence="2 6" id="KW-0396">Initiation factor</keyword>
<evidence type="ECO:0000313" key="7">
    <source>
        <dbReference type="EMBL" id="ODV90609.1"/>
    </source>
</evidence>
<dbReference type="PANTHER" id="PTHR11960">
    <property type="entry name" value="EUKARYOTIC TRANSLATION INITIATION FACTOR 4E RELATED"/>
    <property type="match status" value="1"/>
</dbReference>
<evidence type="ECO:0000256" key="5">
    <source>
        <dbReference type="ARBA" id="ARBA00022917"/>
    </source>
</evidence>
<evidence type="ECO:0000313" key="8">
    <source>
        <dbReference type="Proteomes" id="UP000095023"/>
    </source>
</evidence>
<sequence length="179" mass="20480">SPTVFKDVHNFSEVHPLMRSWTLWYTKPDKVSAETYADNISEVVTFDTVEAFWGMYNNIIPVSDLPLRADYGLFEKGVRPEWEHPANSKGAKWTVQFKGRTDYLNEKWLNVLLALIGETLDAEESSEITGVVFNCRKAGNRFAVWTRSTDNDRALMEIGYKIREIVGPGETIEFSKHDA</sequence>
<dbReference type="PANTHER" id="PTHR11960:SF8">
    <property type="entry name" value="EUKARYOTIC TRANSLATION INITIATION FACTOR 4E1-RELATED"/>
    <property type="match status" value="1"/>
</dbReference>
<dbReference type="OrthoDB" id="590761at2759"/>
<comment type="similarity">
    <text evidence="1 6">Belongs to the eukaryotic initiation factor 4E family.</text>
</comment>
<dbReference type="GO" id="GO:0003743">
    <property type="term" value="F:translation initiation factor activity"/>
    <property type="evidence" value="ECO:0007669"/>
    <property type="project" value="UniProtKB-KW"/>
</dbReference>
<dbReference type="InterPro" id="IPR001040">
    <property type="entry name" value="TIF_eIF_4E"/>
</dbReference>
<evidence type="ECO:0000256" key="2">
    <source>
        <dbReference type="ARBA" id="ARBA00022540"/>
    </source>
</evidence>
<keyword evidence="4 6" id="KW-0694">RNA-binding</keyword>
<dbReference type="GO" id="GO:0000340">
    <property type="term" value="F:RNA 7-methylguanosine cap binding"/>
    <property type="evidence" value="ECO:0007669"/>
    <property type="project" value="TreeGrafter"/>
</dbReference>
<evidence type="ECO:0000256" key="3">
    <source>
        <dbReference type="ARBA" id="ARBA00022845"/>
    </source>
</evidence>
<dbReference type="SUPFAM" id="SSF55418">
    <property type="entry name" value="eIF4e-like"/>
    <property type="match status" value="1"/>
</dbReference>
<feature type="non-terminal residue" evidence="7">
    <location>
        <position position="179"/>
    </location>
</feature>
<dbReference type="EMBL" id="KV453842">
    <property type="protein sequence ID" value="ODV90609.1"/>
    <property type="molecule type" value="Genomic_DNA"/>
</dbReference>
<dbReference type="Gene3D" id="3.30.760.10">
    <property type="entry name" value="RNA Cap, Translation Initiation Factor Eif4e"/>
    <property type="match status" value="1"/>
</dbReference>
<keyword evidence="3" id="KW-0810">Translation regulation</keyword>
<dbReference type="GO" id="GO:0006417">
    <property type="term" value="P:regulation of translation"/>
    <property type="evidence" value="ECO:0007669"/>
    <property type="project" value="UniProtKB-KW"/>
</dbReference>
<keyword evidence="5 6" id="KW-0648">Protein biosynthesis</keyword>
<evidence type="ECO:0000256" key="1">
    <source>
        <dbReference type="ARBA" id="ARBA00009860"/>
    </source>
</evidence>
<evidence type="ECO:0000256" key="4">
    <source>
        <dbReference type="ARBA" id="ARBA00022884"/>
    </source>
</evidence>
<reference evidence="8" key="1">
    <citation type="submission" date="2016-02" db="EMBL/GenBank/DDBJ databases">
        <title>Comparative genomics of biotechnologically important yeasts.</title>
        <authorList>
            <consortium name="DOE Joint Genome Institute"/>
            <person name="Riley R."/>
            <person name="Haridas S."/>
            <person name="Wolfe K.H."/>
            <person name="Lopes M.R."/>
            <person name="Hittinger C.T."/>
            <person name="Goker M."/>
            <person name="Salamov A."/>
            <person name="Wisecaver J."/>
            <person name="Long T.M."/>
            <person name="Aerts A.L."/>
            <person name="Barry K."/>
            <person name="Choi C."/>
            <person name="Clum A."/>
            <person name="Coughlan A.Y."/>
            <person name="Deshpande S."/>
            <person name="Douglass A.P."/>
            <person name="Hanson S.J."/>
            <person name="Klenk H.-P."/>
            <person name="Labutti K."/>
            <person name="Lapidus A."/>
            <person name="Lindquist E."/>
            <person name="Lipzen A."/>
            <person name="Meier-Kolthoff J.P."/>
            <person name="Ohm R.A."/>
            <person name="Otillar R.P."/>
            <person name="Pangilinan J."/>
            <person name="Peng Y."/>
            <person name="Rokas A."/>
            <person name="Rosa C.A."/>
            <person name="Scheuner C."/>
            <person name="Sibirny A.A."/>
            <person name="Slot J.C."/>
            <person name="Stielow J.B."/>
            <person name="Sun H."/>
            <person name="Kurtzman C.P."/>
            <person name="Blackwell M."/>
            <person name="Jeffries T.W."/>
            <person name="Grigoriev I.V."/>
        </authorList>
    </citation>
    <scope>NUCLEOTIDE SEQUENCE [LARGE SCALE GENOMIC DNA]</scope>
    <source>
        <strain evidence="8">NRRL Y-17796</strain>
    </source>
</reference>
<dbReference type="GO" id="GO:0016281">
    <property type="term" value="C:eukaryotic translation initiation factor 4F complex"/>
    <property type="evidence" value="ECO:0007669"/>
    <property type="project" value="TreeGrafter"/>
</dbReference>